<sequence length="92" mass="10184">MAGQHPPASVFTLHCHARSRIGLAPDGREVTSLQRIRRCIAPHARDGNDDTQALTAVPPRSTRIAEPMCDTSDLVFRPGLPNNDAYLKHFLR</sequence>
<name>Q396S2_BURL3</name>
<proteinExistence type="predicted"/>
<evidence type="ECO:0000313" key="2">
    <source>
        <dbReference type="Proteomes" id="UP000002705"/>
    </source>
</evidence>
<dbReference type="EMBL" id="CP000152">
    <property type="protein sequence ID" value="ABB11539.1"/>
    <property type="molecule type" value="Genomic_DNA"/>
</dbReference>
<protein>
    <submittedName>
        <fullName evidence="1">Uncharacterized protein</fullName>
    </submittedName>
</protein>
<dbReference type="KEGG" id="bur:Bcep18194_B1425"/>
<dbReference type="AlphaFoldDB" id="Q396S2"/>
<gene>
    <name evidence="1" type="ordered locus">Bcep18194_B1425</name>
</gene>
<organism evidence="1 2">
    <name type="scientific">Burkholderia lata (strain ATCC 17760 / DSM 23089 / LMG 22485 / NCIMB 9086 / R18194 / 383)</name>
    <dbReference type="NCBI Taxonomy" id="482957"/>
    <lineage>
        <taxon>Bacteria</taxon>
        <taxon>Pseudomonadati</taxon>
        <taxon>Pseudomonadota</taxon>
        <taxon>Betaproteobacteria</taxon>
        <taxon>Burkholderiales</taxon>
        <taxon>Burkholderiaceae</taxon>
        <taxon>Burkholderia</taxon>
        <taxon>Burkholderia cepacia complex</taxon>
    </lineage>
</organism>
<dbReference type="Proteomes" id="UP000002705">
    <property type="component" value="Chromosome 2"/>
</dbReference>
<accession>Q396S2</accession>
<reference evidence="1" key="1">
    <citation type="submission" date="2005-10" db="EMBL/GenBank/DDBJ databases">
        <title>Complete sequence of chromosome 2 of Burkholderia sp. 383.</title>
        <authorList>
            <consortium name="US DOE Joint Genome Institute"/>
            <person name="Copeland A."/>
            <person name="Lucas S."/>
            <person name="Lapidus A."/>
            <person name="Barry K."/>
            <person name="Detter J.C."/>
            <person name="Glavina T."/>
            <person name="Hammon N."/>
            <person name="Israni S."/>
            <person name="Pitluck S."/>
            <person name="Chain P."/>
            <person name="Malfatti S."/>
            <person name="Shin M."/>
            <person name="Vergez L."/>
            <person name="Schmutz J."/>
            <person name="Larimer F."/>
            <person name="Land M."/>
            <person name="Kyrpides N."/>
            <person name="Lykidis A."/>
            <person name="Richardson P."/>
        </authorList>
    </citation>
    <scope>NUCLEOTIDE SEQUENCE [LARGE SCALE GENOMIC DNA]</scope>
    <source>
        <strain evidence="1">383</strain>
    </source>
</reference>
<keyword evidence="2" id="KW-1185">Reference proteome</keyword>
<dbReference type="HOGENOM" id="CLU_2407622_0_0_4"/>
<evidence type="ECO:0000313" key="1">
    <source>
        <dbReference type="EMBL" id="ABB11539.1"/>
    </source>
</evidence>
<dbReference type="PATRIC" id="fig|482957.22.peg.5116"/>